<dbReference type="InterPro" id="IPR020846">
    <property type="entry name" value="MFS_dom"/>
</dbReference>
<dbReference type="FunFam" id="1.20.1250.20:FF:000429">
    <property type="entry name" value="MFS drug efflux transporter, putative"/>
    <property type="match status" value="1"/>
</dbReference>
<evidence type="ECO:0000256" key="3">
    <source>
        <dbReference type="ARBA" id="ARBA00022448"/>
    </source>
</evidence>
<keyword evidence="5 8" id="KW-1133">Transmembrane helix</keyword>
<feature type="transmembrane region" description="Helical" evidence="8">
    <location>
        <begin position="206"/>
        <end position="228"/>
    </location>
</feature>
<dbReference type="InterPro" id="IPR036259">
    <property type="entry name" value="MFS_trans_sf"/>
</dbReference>
<feature type="transmembrane region" description="Helical" evidence="8">
    <location>
        <begin position="51"/>
        <end position="69"/>
    </location>
</feature>
<dbReference type="SUPFAM" id="SSF103473">
    <property type="entry name" value="MFS general substrate transporter"/>
    <property type="match status" value="1"/>
</dbReference>
<evidence type="ECO:0000256" key="8">
    <source>
        <dbReference type="SAM" id="Phobius"/>
    </source>
</evidence>
<feature type="transmembrane region" description="Helical" evidence="8">
    <location>
        <begin position="320"/>
        <end position="340"/>
    </location>
</feature>
<comment type="subcellular location">
    <subcellularLocation>
        <location evidence="1">Membrane</location>
        <topology evidence="1">Multi-pass membrane protein</topology>
    </subcellularLocation>
</comment>
<feature type="transmembrane region" description="Helical" evidence="8">
    <location>
        <begin position="280"/>
        <end position="299"/>
    </location>
</feature>
<feature type="compositionally biased region" description="Polar residues" evidence="7">
    <location>
        <begin position="18"/>
        <end position="27"/>
    </location>
</feature>
<feature type="domain" description="Major facilitator superfamily (MFS) profile" evidence="9">
    <location>
        <begin position="54"/>
        <end position="535"/>
    </location>
</feature>
<comment type="similarity">
    <text evidence="2">Belongs to the major facilitator superfamily. TCR/Tet family.</text>
</comment>
<evidence type="ECO:0000256" key="4">
    <source>
        <dbReference type="ARBA" id="ARBA00022692"/>
    </source>
</evidence>
<feature type="transmembrane region" description="Helical" evidence="8">
    <location>
        <begin position="248"/>
        <end position="268"/>
    </location>
</feature>
<evidence type="ECO:0000256" key="7">
    <source>
        <dbReference type="SAM" id="MobiDB-lite"/>
    </source>
</evidence>
<evidence type="ECO:0000256" key="5">
    <source>
        <dbReference type="ARBA" id="ARBA00022989"/>
    </source>
</evidence>
<dbReference type="PANTHER" id="PTHR23501:SF12">
    <property type="entry name" value="MAJOR FACILITATOR SUPERFAMILY (MFS) PROFILE DOMAIN-CONTAINING PROTEIN-RELATED"/>
    <property type="match status" value="1"/>
</dbReference>
<dbReference type="InterPro" id="IPR011701">
    <property type="entry name" value="MFS"/>
</dbReference>
<feature type="transmembrane region" description="Helical" evidence="8">
    <location>
        <begin position="451"/>
        <end position="471"/>
    </location>
</feature>
<feature type="transmembrane region" description="Helical" evidence="8">
    <location>
        <begin position="384"/>
        <end position="405"/>
    </location>
</feature>
<feature type="transmembrane region" description="Helical" evidence="8">
    <location>
        <begin position="360"/>
        <end position="377"/>
    </location>
</feature>
<dbReference type="EMBL" id="JAADJZ010000001">
    <property type="protein sequence ID" value="KAF2878490.1"/>
    <property type="molecule type" value="Genomic_DNA"/>
</dbReference>
<dbReference type="PANTHER" id="PTHR23501">
    <property type="entry name" value="MAJOR FACILITATOR SUPERFAMILY"/>
    <property type="match status" value="1"/>
</dbReference>
<gene>
    <name evidence="10" type="ORF">BDV95DRAFT_557618</name>
</gene>
<sequence>MNESHAESRAESPKGIPSASSTGSSATDIERPIPEPEKAGEMVRNIHGMKWVLTVCAILSCVFLFALDTTVVADIQPNIIRSLGEFEKYTWLATAYAIPGLTLVLVQSKLYGLFNIKWLYFGYVVLFEIGSAISGAAPTMNSLIIGRLIAGIGGTGMYVGSLTFFSVITTPKERPIYTSLITPTWGIGTVLGPIVGGALAESKVGWRWGFYINLFIFAAAAPIMLFILPSLNFAPKTSTKQKLATVDWLGLIAWTGLCVSFFMAITFGGTLYEWDSHSETILWVFVGVTAVSLVLTHKFHPFVLAEDRFYPAHMLRNWKLGILQLTVFAAPAAVYIPIYYLPLFFQFARGESPVEAAVRLLPFVFMVATVSILNGVFMSKLGYYMPWFLAGGLLAVVGGALMYTIDTTTTNSAIYGYSVVLGLGGGCFLMTAFGCVSAVTDNSDMFNAIGVLSLAQCIGIIFFPAISGGIFQNLGAKFIRPHLPPDFSGNARAILAGSSSPEFQGFSPDLQAEISRAIISAMNNLYIMTIISGGLTAILSPFLGFDKVGA</sequence>
<feature type="transmembrane region" description="Helical" evidence="8">
    <location>
        <begin position="144"/>
        <end position="168"/>
    </location>
</feature>
<evidence type="ECO:0000259" key="9">
    <source>
        <dbReference type="PROSITE" id="PS50850"/>
    </source>
</evidence>
<feature type="transmembrane region" description="Helical" evidence="8">
    <location>
        <begin position="180"/>
        <end position="200"/>
    </location>
</feature>
<feature type="compositionally biased region" description="Basic and acidic residues" evidence="7">
    <location>
        <begin position="1"/>
        <end position="12"/>
    </location>
</feature>
<comment type="caution">
    <text evidence="10">The sequence shown here is derived from an EMBL/GenBank/DDBJ whole genome shotgun (WGS) entry which is preliminary data.</text>
</comment>
<dbReference type="AlphaFoldDB" id="A0A7C8ING9"/>
<keyword evidence="3" id="KW-0813">Transport</keyword>
<organism evidence="10 11">
    <name type="scientific">Massariosphaeria phaeospora</name>
    <dbReference type="NCBI Taxonomy" id="100035"/>
    <lineage>
        <taxon>Eukaryota</taxon>
        <taxon>Fungi</taxon>
        <taxon>Dikarya</taxon>
        <taxon>Ascomycota</taxon>
        <taxon>Pezizomycotina</taxon>
        <taxon>Dothideomycetes</taxon>
        <taxon>Pleosporomycetidae</taxon>
        <taxon>Pleosporales</taxon>
        <taxon>Pleosporales incertae sedis</taxon>
        <taxon>Massariosphaeria</taxon>
    </lineage>
</organism>
<proteinExistence type="inferred from homology"/>
<keyword evidence="4 8" id="KW-0812">Transmembrane</keyword>
<evidence type="ECO:0000256" key="1">
    <source>
        <dbReference type="ARBA" id="ARBA00004141"/>
    </source>
</evidence>
<keyword evidence="11" id="KW-1185">Reference proteome</keyword>
<dbReference type="Gene3D" id="1.20.1250.20">
    <property type="entry name" value="MFS general substrate transporter like domains"/>
    <property type="match status" value="2"/>
</dbReference>
<accession>A0A7C8ING9</accession>
<name>A0A7C8ING9_9PLEO</name>
<dbReference type="OrthoDB" id="10021397at2759"/>
<reference evidence="10 11" key="1">
    <citation type="submission" date="2020-01" db="EMBL/GenBank/DDBJ databases">
        <authorList>
            <consortium name="DOE Joint Genome Institute"/>
            <person name="Haridas S."/>
            <person name="Albert R."/>
            <person name="Binder M."/>
            <person name="Bloem J."/>
            <person name="Labutti K."/>
            <person name="Salamov A."/>
            <person name="Andreopoulos B."/>
            <person name="Baker S.E."/>
            <person name="Barry K."/>
            <person name="Bills G."/>
            <person name="Bluhm B.H."/>
            <person name="Cannon C."/>
            <person name="Castanera R."/>
            <person name="Culley D.E."/>
            <person name="Daum C."/>
            <person name="Ezra D."/>
            <person name="Gonzalez J.B."/>
            <person name="Henrissat B."/>
            <person name="Kuo A."/>
            <person name="Liang C."/>
            <person name="Lipzen A."/>
            <person name="Lutzoni F."/>
            <person name="Magnuson J."/>
            <person name="Mondo S."/>
            <person name="Nolan M."/>
            <person name="Ohm R."/>
            <person name="Pangilinan J."/>
            <person name="Park H.-J.H."/>
            <person name="Ramirez L."/>
            <person name="Alfaro M."/>
            <person name="Sun H."/>
            <person name="Tritt A."/>
            <person name="Yoshinaga Y."/>
            <person name="Zwiers L.-H.L."/>
            <person name="Turgeon B.G."/>
            <person name="Goodwin S.B."/>
            <person name="Spatafora J.W."/>
            <person name="Crous P.W."/>
            <person name="Grigoriev I.V."/>
        </authorList>
    </citation>
    <scope>NUCLEOTIDE SEQUENCE [LARGE SCALE GENOMIC DNA]</scope>
    <source>
        <strain evidence="10 11">CBS 611.86</strain>
    </source>
</reference>
<dbReference type="GO" id="GO:0005886">
    <property type="term" value="C:plasma membrane"/>
    <property type="evidence" value="ECO:0007669"/>
    <property type="project" value="TreeGrafter"/>
</dbReference>
<protein>
    <submittedName>
        <fullName evidence="10">Major facilitator superfamily domain-containing protein</fullName>
    </submittedName>
</protein>
<dbReference type="GO" id="GO:0022857">
    <property type="term" value="F:transmembrane transporter activity"/>
    <property type="evidence" value="ECO:0007669"/>
    <property type="project" value="InterPro"/>
</dbReference>
<feature type="transmembrane region" description="Helical" evidence="8">
    <location>
        <begin position="118"/>
        <end position="138"/>
    </location>
</feature>
<feature type="transmembrane region" description="Helical" evidence="8">
    <location>
        <begin position="525"/>
        <end position="545"/>
    </location>
</feature>
<keyword evidence="6 8" id="KW-0472">Membrane</keyword>
<dbReference type="Pfam" id="PF07690">
    <property type="entry name" value="MFS_1"/>
    <property type="match status" value="1"/>
</dbReference>
<evidence type="ECO:0000313" key="10">
    <source>
        <dbReference type="EMBL" id="KAF2878490.1"/>
    </source>
</evidence>
<feature type="transmembrane region" description="Helical" evidence="8">
    <location>
        <begin position="417"/>
        <end position="439"/>
    </location>
</feature>
<evidence type="ECO:0000256" key="2">
    <source>
        <dbReference type="ARBA" id="ARBA00007520"/>
    </source>
</evidence>
<dbReference type="PROSITE" id="PS50850">
    <property type="entry name" value="MFS"/>
    <property type="match status" value="1"/>
</dbReference>
<evidence type="ECO:0000313" key="11">
    <source>
        <dbReference type="Proteomes" id="UP000481861"/>
    </source>
</evidence>
<feature type="region of interest" description="Disordered" evidence="7">
    <location>
        <begin position="1"/>
        <end position="32"/>
    </location>
</feature>
<evidence type="ECO:0000256" key="6">
    <source>
        <dbReference type="ARBA" id="ARBA00023136"/>
    </source>
</evidence>
<dbReference type="Proteomes" id="UP000481861">
    <property type="component" value="Unassembled WGS sequence"/>
</dbReference>